<feature type="non-terminal residue" evidence="1">
    <location>
        <position position="83"/>
    </location>
</feature>
<dbReference type="AlphaFoldDB" id="A0A9K3GND9"/>
<accession>A0A9K3GND9</accession>
<dbReference type="EMBL" id="BDIP01005939">
    <property type="protein sequence ID" value="GIQ90239.1"/>
    <property type="molecule type" value="Genomic_DNA"/>
</dbReference>
<name>A0A9K3GND9_9EUKA</name>
<comment type="caution">
    <text evidence="1">The sequence shown here is derived from an EMBL/GenBank/DDBJ whole genome shotgun (WGS) entry which is preliminary data.</text>
</comment>
<keyword evidence="2" id="KW-1185">Reference proteome</keyword>
<evidence type="ECO:0000313" key="1">
    <source>
        <dbReference type="EMBL" id="GIQ90239.1"/>
    </source>
</evidence>
<evidence type="ECO:0000313" key="2">
    <source>
        <dbReference type="Proteomes" id="UP000265618"/>
    </source>
</evidence>
<protein>
    <submittedName>
        <fullName evidence="1">Uncharacterized protein</fullName>
    </submittedName>
</protein>
<proteinExistence type="predicted"/>
<reference evidence="1 2" key="1">
    <citation type="journal article" date="2018" name="PLoS ONE">
        <title>The draft genome of Kipferlia bialata reveals reductive genome evolution in fornicate parasites.</title>
        <authorList>
            <person name="Tanifuji G."/>
            <person name="Takabayashi S."/>
            <person name="Kume K."/>
            <person name="Takagi M."/>
            <person name="Nakayama T."/>
            <person name="Kamikawa R."/>
            <person name="Inagaki Y."/>
            <person name="Hashimoto T."/>
        </authorList>
    </citation>
    <scope>NUCLEOTIDE SEQUENCE [LARGE SCALE GENOMIC DNA]</scope>
    <source>
        <strain evidence="1">NY0173</strain>
    </source>
</reference>
<sequence length="83" mass="9500">MGVPRFPTEISRSQVAYLGTRVRTRRDGEIRVFLACGILRRRSDGSIVEEIEVSPVQTRLCQRKLMAYSECDSRLVLLMADQI</sequence>
<organism evidence="1 2">
    <name type="scientific">Kipferlia bialata</name>
    <dbReference type="NCBI Taxonomy" id="797122"/>
    <lineage>
        <taxon>Eukaryota</taxon>
        <taxon>Metamonada</taxon>
        <taxon>Carpediemonas-like organisms</taxon>
        <taxon>Kipferlia</taxon>
    </lineage>
</organism>
<gene>
    <name evidence="1" type="ORF">KIPB_012958</name>
</gene>
<dbReference type="Proteomes" id="UP000265618">
    <property type="component" value="Unassembled WGS sequence"/>
</dbReference>